<dbReference type="PANTHER" id="PTHR43411:SF1">
    <property type="entry name" value="ADENYLOSUCCINATE LYASE"/>
    <property type="match status" value="1"/>
</dbReference>
<sequence>SVVCLFLQKILADLWDGISRGHFIIIRDKNFVGSSVMSQKVNPKNFENAEANFSMAVMWATQFTNLIKFRLERDLRDSTQLRYLSQFYSHIIIGLKNMAKDLKSLEPSDYQKSESEIETNGQIFSAVVQTYLRLQGTDKAYEILRQLTQNKIISRTELYQQLVPYFKPEWYGDLYRIMEYQPIKINTTNNHKQTEFQKFFKHYGFEVSFSSIDIPEPDASHEEIIVYKASSAYSKQSTKSVRIFCEDTALFIEGAPETGVNIKFHINNINDYAGRNASFVVLLGYADGKDVYIYRGQIDGKIIHSDIRSEFGFDANFVPDGAAFSYSVSKPMEMNSRFLAVSQVVKNSPHMVCKFKDICDVKMQKSN</sequence>
<feature type="non-terminal residue" evidence="4">
    <location>
        <position position="1"/>
    </location>
</feature>
<dbReference type="InterPro" id="IPR013539">
    <property type="entry name" value="PurB_C"/>
</dbReference>
<gene>
    <name evidence="4" type="ORF">Satyrvirus37_1</name>
</gene>
<comment type="pathway">
    <text evidence="2">Purine metabolism; AMP biosynthesis via de novo pathway; AMP from IMP: step 2/2.</text>
</comment>
<dbReference type="PANTHER" id="PTHR43411">
    <property type="entry name" value="ADENYLOSUCCINATE LYASE"/>
    <property type="match status" value="1"/>
</dbReference>
<dbReference type="GO" id="GO:0009143">
    <property type="term" value="P:nucleoside triphosphate catabolic process"/>
    <property type="evidence" value="ECO:0007669"/>
    <property type="project" value="InterPro"/>
</dbReference>
<feature type="domain" description="Adenylosuccinate lyase PurB C-terminal" evidence="3">
    <location>
        <begin position="70"/>
        <end position="160"/>
    </location>
</feature>
<dbReference type="InterPro" id="IPR029001">
    <property type="entry name" value="ITPase-like_fam"/>
</dbReference>
<protein>
    <recommendedName>
        <fullName evidence="3">Adenylosuccinate lyase PurB C-terminal domain-containing protein</fullName>
    </recommendedName>
</protein>
<dbReference type="InterPro" id="IPR008948">
    <property type="entry name" value="L-Aspartase-like"/>
</dbReference>
<dbReference type="Pfam" id="PF08328">
    <property type="entry name" value="ASL_C"/>
    <property type="match status" value="1"/>
</dbReference>
<accession>A0A3G5AEV5</accession>
<dbReference type="GO" id="GO:0004018">
    <property type="term" value="F:N6-(1,2-dicarboxyethyl)AMP AMP-lyase (fumarate-forming) activity"/>
    <property type="evidence" value="ECO:0007669"/>
    <property type="project" value="InterPro"/>
</dbReference>
<evidence type="ECO:0000259" key="3">
    <source>
        <dbReference type="Pfam" id="PF08328"/>
    </source>
</evidence>
<evidence type="ECO:0000313" key="4">
    <source>
        <dbReference type="EMBL" id="AYV85756.1"/>
    </source>
</evidence>
<comment type="pathway">
    <text evidence="1">Purine metabolism; IMP biosynthesis via de novo pathway; 5-amino-1-(5-phospho-D-ribosyl)imidazole-4-carboxamide from 5-amino-1-(5-phospho-D-ribosyl)imidazole-4-carboxylate: step 2/2.</text>
</comment>
<dbReference type="Gene3D" id="1.20.200.10">
    <property type="entry name" value="Fumarase/aspartase (Central domain)"/>
    <property type="match status" value="1"/>
</dbReference>
<organism evidence="4">
    <name type="scientific">Satyrvirus sp</name>
    <dbReference type="NCBI Taxonomy" id="2487771"/>
    <lineage>
        <taxon>Viruses</taxon>
        <taxon>Varidnaviria</taxon>
        <taxon>Bamfordvirae</taxon>
        <taxon>Nucleocytoviricota</taxon>
        <taxon>Megaviricetes</taxon>
        <taxon>Imitervirales</taxon>
        <taxon>Mimiviridae</taxon>
        <taxon>Megamimivirinae</taxon>
    </lineage>
</organism>
<dbReference type="Pfam" id="PF01725">
    <property type="entry name" value="Ham1p_like"/>
    <property type="match status" value="1"/>
</dbReference>
<name>A0A3G5AEV5_9VIRU</name>
<dbReference type="InterPro" id="IPR047136">
    <property type="entry name" value="PurB_bact"/>
</dbReference>
<dbReference type="PROSITE" id="PS00163">
    <property type="entry name" value="FUMARATE_LYASES"/>
    <property type="match status" value="1"/>
</dbReference>
<dbReference type="Gene3D" id="3.90.950.10">
    <property type="match status" value="1"/>
</dbReference>
<dbReference type="SUPFAM" id="SSF52972">
    <property type="entry name" value="ITPase-like"/>
    <property type="match status" value="1"/>
</dbReference>
<dbReference type="InterPro" id="IPR020557">
    <property type="entry name" value="Fumarate_lyase_CS"/>
</dbReference>
<dbReference type="SUPFAM" id="SSF48557">
    <property type="entry name" value="L-aspartase-like"/>
    <property type="match status" value="1"/>
</dbReference>
<dbReference type="GO" id="GO:0047429">
    <property type="term" value="F:nucleoside triphosphate diphosphatase activity"/>
    <property type="evidence" value="ECO:0007669"/>
    <property type="project" value="InterPro"/>
</dbReference>
<evidence type="ECO:0000256" key="2">
    <source>
        <dbReference type="ARBA" id="ARBA00004734"/>
    </source>
</evidence>
<dbReference type="InterPro" id="IPR002637">
    <property type="entry name" value="RdgB/HAM1"/>
</dbReference>
<reference evidence="4" key="1">
    <citation type="submission" date="2018-10" db="EMBL/GenBank/DDBJ databases">
        <title>Hidden diversity of soil giant viruses.</title>
        <authorList>
            <person name="Schulz F."/>
            <person name="Alteio L."/>
            <person name="Goudeau D."/>
            <person name="Ryan E.M."/>
            <person name="Malmstrom R.R."/>
            <person name="Blanchard J."/>
            <person name="Woyke T."/>
        </authorList>
    </citation>
    <scope>NUCLEOTIDE SEQUENCE</scope>
    <source>
        <strain evidence="4">SAV1</strain>
    </source>
</reference>
<proteinExistence type="predicted"/>
<evidence type="ECO:0000256" key="1">
    <source>
        <dbReference type="ARBA" id="ARBA00004706"/>
    </source>
</evidence>
<dbReference type="GO" id="GO:0006188">
    <property type="term" value="P:IMP biosynthetic process"/>
    <property type="evidence" value="ECO:0007669"/>
    <property type="project" value="InterPro"/>
</dbReference>
<dbReference type="EMBL" id="MK072473">
    <property type="protein sequence ID" value="AYV85756.1"/>
    <property type="molecule type" value="Genomic_DNA"/>
</dbReference>